<dbReference type="PANTHER" id="PTHR11669:SF8">
    <property type="entry name" value="DNA POLYMERASE III SUBUNIT DELTA"/>
    <property type="match status" value="1"/>
</dbReference>
<dbReference type="InterPro" id="IPR050238">
    <property type="entry name" value="DNA_Rep/Repair_Clamp_Loader"/>
</dbReference>
<dbReference type="AlphaFoldDB" id="A0A9D0YQ05"/>
<dbReference type="InterPro" id="IPR027417">
    <property type="entry name" value="P-loop_NTPase"/>
</dbReference>
<proteinExistence type="predicted"/>
<dbReference type="SUPFAM" id="SSF52540">
    <property type="entry name" value="P-loop containing nucleoside triphosphate hydrolases"/>
    <property type="match status" value="1"/>
</dbReference>
<accession>A0A9D0YQ05</accession>
<dbReference type="PANTHER" id="PTHR11669">
    <property type="entry name" value="REPLICATION FACTOR C / DNA POLYMERASE III GAMMA-TAU SUBUNIT"/>
    <property type="match status" value="1"/>
</dbReference>
<dbReference type="Pfam" id="PF13177">
    <property type="entry name" value="DNA_pol3_delta2"/>
    <property type="match status" value="2"/>
</dbReference>
<comment type="caution">
    <text evidence="1">The sequence shown here is derived from an EMBL/GenBank/DDBJ whole genome shotgun (WGS) entry which is preliminary data.</text>
</comment>
<evidence type="ECO:0000313" key="1">
    <source>
        <dbReference type="EMBL" id="HIP97864.1"/>
    </source>
</evidence>
<name>A0A9D0YQ05_AQUAO</name>
<gene>
    <name evidence="1" type="ORF">EYH37_00635</name>
</gene>
<dbReference type="Proteomes" id="UP000606463">
    <property type="component" value="Unassembled WGS sequence"/>
</dbReference>
<protein>
    <submittedName>
        <fullName evidence="1">DNA polymerase III subunit delta</fullName>
    </submittedName>
</protein>
<sequence>MFTVGHERQKRFLQKAFLSGRIPSAFAFIGKEGIGKKLLALEFAKGLLCGKEPFGCGECKTCKQVDKFIKDLRGGEIETYAYYTSDEGGKKHLSYLIGEHPDLAVVIPDGNQIKIDQIRDIQDFVFLKPLGSSKVVVIDDAGKMNPQAQNALLKTLEEPPEGVLFILISTLKGELLPTILSRCQVLEFKALRGSQVEEILLRLKVTVPKALKEVLLAEGSLSALKLAQEEEISQLFTKLENVKNLTFAEIIDLAENFEGMETEVKETFLELLEKFLAKKTIKGEIPLETYERVERLIAETKRGLKRGVKGKLAMENILLTFKE</sequence>
<dbReference type="GO" id="GO:0006261">
    <property type="term" value="P:DNA-templated DNA replication"/>
    <property type="evidence" value="ECO:0007669"/>
    <property type="project" value="TreeGrafter"/>
</dbReference>
<reference evidence="1" key="1">
    <citation type="journal article" date="2020" name="ISME J.">
        <title>Gammaproteobacteria mediating utilization of methyl-, sulfur- and petroleum organic compounds in deep ocean hydrothermal plumes.</title>
        <authorList>
            <person name="Zhou Z."/>
            <person name="Liu Y."/>
            <person name="Pan J."/>
            <person name="Cron B.R."/>
            <person name="Toner B.M."/>
            <person name="Anantharaman K."/>
            <person name="Breier J.A."/>
            <person name="Dick G.J."/>
            <person name="Li M."/>
        </authorList>
    </citation>
    <scope>NUCLEOTIDE SEQUENCE</scope>
    <source>
        <strain evidence="1">SZUA-1501</strain>
    </source>
</reference>
<evidence type="ECO:0000313" key="2">
    <source>
        <dbReference type="Proteomes" id="UP000606463"/>
    </source>
</evidence>
<dbReference type="EMBL" id="DQVE01000006">
    <property type="protein sequence ID" value="HIP97864.1"/>
    <property type="molecule type" value="Genomic_DNA"/>
</dbReference>
<dbReference type="Gene3D" id="3.40.50.300">
    <property type="entry name" value="P-loop containing nucleotide triphosphate hydrolases"/>
    <property type="match status" value="1"/>
</dbReference>
<organism evidence="1 2">
    <name type="scientific">Aquifex aeolicus</name>
    <dbReference type="NCBI Taxonomy" id="63363"/>
    <lineage>
        <taxon>Bacteria</taxon>
        <taxon>Pseudomonadati</taxon>
        <taxon>Aquificota</taxon>
        <taxon>Aquificia</taxon>
        <taxon>Aquificales</taxon>
        <taxon>Aquificaceae</taxon>
        <taxon>Aquifex</taxon>
    </lineage>
</organism>